<reference evidence="2" key="1">
    <citation type="submission" date="2022-12" db="EMBL/GenBank/DDBJ databases">
        <title>Chromosome-level genome assembly of the bean flower thrips Megalurothrips usitatus.</title>
        <authorList>
            <person name="Ma L."/>
            <person name="Liu Q."/>
            <person name="Li H."/>
            <person name="Cai W."/>
        </authorList>
    </citation>
    <scope>NUCLEOTIDE SEQUENCE</scope>
    <source>
        <strain evidence="2">Cailab_2022a</strain>
    </source>
</reference>
<proteinExistence type="predicted"/>
<dbReference type="EMBL" id="JAPTSV010000011">
    <property type="protein sequence ID" value="KAJ1522850.1"/>
    <property type="molecule type" value="Genomic_DNA"/>
</dbReference>
<comment type="caution">
    <text evidence="2">The sequence shown here is derived from an EMBL/GenBank/DDBJ whole genome shotgun (WGS) entry which is preliminary data.</text>
</comment>
<feature type="compositionally biased region" description="Polar residues" evidence="1">
    <location>
        <begin position="330"/>
        <end position="343"/>
    </location>
</feature>
<evidence type="ECO:0000256" key="1">
    <source>
        <dbReference type="SAM" id="MobiDB-lite"/>
    </source>
</evidence>
<feature type="region of interest" description="Disordered" evidence="1">
    <location>
        <begin position="203"/>
        <end position="226"/>
    </location>
</feature>
<sequence>MVRVVAGVSRVRAVDRVEDDVGGGAGQRLPLAHRLLEDAVVHGDHDDARHPEGHRRRDDGVVPVHLEDAQVRVVRDPLEVVVGRVPAGEDGHEADEGGQDPDVGQHEADGAVRHDDGVLQGPHDGVVPVHRDAAQVQDGRGREVHVQRVPQVAHVLAEQPHPRQLHAGVERHGAQGDEQVRHGQRHDVVVGDDAQLAVPHHRDDDQGVAEDGAHDDGAHDEGLEHEREHVDGLARLHAGGGVVVHVAVRRPQRGLQQQQRRQERRRQRRRRGGVRRAVAAIEVEEGRRRGPGQARRQAVRQQRRDGRRGEARRDTGRANAHIQHGESHLATCNTTSSGFQRGSHTFPRKTTVPLL</sequence>
<feature type="compositionally biased region" description="Low complexity" evidence="1">
    <location>
        <begin position="291"/>
        <end position="300"/>
    </location>
</feature>
<feature type="compositionally biased region" description="Basic residues" evidence="1">
    <location>
        <begin position="262"/>
        <end position="274"/>
    </location>
</feature>
<evidence type="ECO:0000313" key="2">
    <source>
        <dbReference type="EMBL" id="KAJ1522850.1"/>
    </source>
</evidence>
<feature type="region of interest" description="Disordered" evidence="1">
    <location>
        <begin position="248"/>
        <end position="355"/>
    </location>
</feature>
<accession>A0AAV7XDU6</accession>
<feature type="compositionally biased region" description="Basic and acidic residues" evidence="1">
    <location>
        <begin position="302"/>
        <end position="316"/>
    </location>
</feature>
<dbReference type="AlphaFoldDB" id="A0AAV7XDU6"/>
<evidence type="ECO:0000313" key="3">
    <source>
        <dbReference type="Proteomes" id="UP001075354"/>
    </source>
</evidence>
<protein>
    <submittedName>
        <fullName evidence="2">Uncharacterized protein</fullName>
    </submittedName>
</protein>
<organism evidence="2 3">
    <name type="scientific">Megalurothrips usitatus</name>
    <name type="common">bean blossom thrips</name>
    <dbReference type="NCBI Taxonomy" id="439358"/>
    <lineage>
        <taxon>Eukaryota</taxon>
        <taxon>Metazoa</taxon>
        <taxon>Ecdysozoa</taxon>
        <taxon>Arthropoda</taxon>
        <taxon>Hexapoda</taxon>
        <taxon>Insecta</taxon>
        <taxon>Pterygota</taxon>
        <taxon>Neoptera</taxon>
        <taxon>Paraneoptera</taxon>
        <taxon>Thysanoptera</taxon>
        <taxon>Terebrantia</taxon>
        <taxon>Thripoidea</taxon>
        <taxon>Thripidae</taxon>
        <taxon>Megalurothrips</taxon>
    </lineage>
</organism>
<name>A0AAV7XDU6_9NEOP</name>
<gene>
    <name evidence="2" type="ORF">ONE63_001998</name>
</gene>
<dbReference type="Proteomes" id="UP001075354">
    <property type="component" value="Chromosome 11"/>
</dbReference>
<keyword evidence="3" id="KW-1185">Reference proteome</keyword>
<feature type="region of interest" description="Disordered" evidence="1">
    <location>
        <begin position="85"/>
        <end position="109"/>
    </location>
</feature>